<name>A0AAV5MRR8_9ROSI</name>
<dbReference type="AlphaFoldDB" id="A0AAV5MRR8"/>
<keyword evidence="2" id="KW-1185">Reference proteome</keyword>
<dbReference type="Proteomes" id="UP001054252">
    <property type="component" value="Unassembled WGS sequence"/>
</dbReference>
<dbReference type="EMBL" id="BPVZ01000469">
    <property type="protein sequence ID" value="GKV51277.1"/>
    <property type="molecule type" value="Genomic_DNA"/>
</dbReference>
<evidence type="ECO:0000313" key="1">
    <source>
        <dbReference type="EMBL" id="GKV51277.1"/>
    </source>
</evidence>
<proteinExistence type="predicted"/>
<comment type="caution">
    <text evidence="1">The sequence shown here is derived from an EMBL/GenBank/DDBJ whole genome shotgun (WGS) entry which is preliminary data.</text>
</comment>
<sequence>MVGMNLCSFCLCMITSICDILKVTMTGLFHLACALAMNASFESFLVLLIELFYSEIKELRSVRGFYTYKEGLPQHMMIKGLFLQLPLEAI</sequence>
<organism evidence="1 2">
    <name type="scientific">Rubroshorea leprosula</name>
    <dbReference type="NCBI Taxonomy" id="152421"/>
    <lineage>
        <taxon>Eukaryota</taxon>
        <taxon>Viridiplantae</taxon>
        <taxon>Streptophyta</taxon>
        <taxon>Embryophyta</taxon>
        <taxon>Tracheophyta</taxon>
        <taxon>Spermatophyta</taxon>
        <taxon>Magnoliopsida</taxon>
        <taxon>eudicotyledons</taxon>
        <taxon>Gunneridae</taxon>
        <taxon>Pentapetalae</taxon>
        <taxon>rosids</taxon>
        <taxon>malvids</taxon>
        <taxon>Malvales</taxon>
        <taxon>Dipterocarpaceae</taxon>
        <taxon>Rubroshorea</taxon>
    </lineage>
</organism>
<evidence type="ECO:0000313" key="2">
    <source>
        <dbReference type="Proteomes" id="UP001054252"/>
    </source>
</evidence>
<reference evidence="1 2" key="1">
    <citation type="journal article" date="2021" name="Commun. Biol.">
        <title>The genome of Shorea leprosula (Dipterocarpaceae) highlights the ecological relevance of drought in aseasonal tropical rainforests.</title>
        <authorList>
            <person name="Ng K.K.S."/>
            <person name="Kobayashi M.J."/>
            <person name="Fawcett J.A."/>
            <person name="Hatakeyama M."/>
            <person name="Paape T."/>
            <person name="Ng C.H."/>
            <person name="Ang C.C."/>
            <person name="Tnah L.H."/>
            <person name="Lee C.T."/>
            <person name="Nishiyama T."/>
            <person name="Sese J."/>
            <person name="O'Brien M.J."/>
            <person name="Copetti D."/>
            <person name="Mohd Noor M.I."/>
            <person name="Ong R.C."/>
            <person name="Putra M."/>
            <person name="Sireger I.Z."/>
            <person name="Indrioko S."/>
            <person name="Kosugi Y."/>
            <person name="Izuno A."/>
            <person name="Isagi Y."/>
            <person name="Lee S.L."/>
            <person name="Shimizu K.K."/>
        </authorList>
    </citation>
    <scope>NUCLEOTIDE SEQUENCE [LARGE SCALE GENOMIC DNA]</scope>
    <source>
        <strain evidence="1">214</strain>
    </source>
</reference>
<protein>
    <submittedName>
        <fullName evidence="1">Uncharacterized protein</fullName>
    </submittedName>
</protein>
<accession>A0AAV5MRR8</accession>
<gene>
    <name evidence="1" type="ORF">SLEP1_g57944</name>
</gene>